<dbReference type="Proteomes" id="UP001519460">
    <property type="component" value="Unassembled WGS sequence"/>
</dbReference>
<proteinExistence type="predicted"/>
<dbReference type="SUPFAM" id="SSF57716">
    <property type="entry name" value="Glucocorticoid receptor-like (DNA-binding domain)"/>
    <property type="match status" value="1"/>
</dbReference>
<feature type="region of interest" description="Disordered" evidence="6">
    <location>
        <begin position="215"/>
        <end position="261"/>
    </location>
</feature>
<feature type="domain" description="THAP-type" evidence="7">
    <location>
        <begin position="1"/>
        <end position="84"/>
    </location>
</feature>
<dbReference type="InterPro" id="IPR006612">
    <property type="entry name" value="THAP_Znf"/>
</dbReference>
<feature type="region of interest" description="Disordered" evidence="6">
    <location>
        <begin position="376"/>
        <end position="398"/>
    </location>
</feature>
<keyword evidence="3" id="KW-0862">Zinc</keyword>
<organism evidence="8 9">
    <name type="scientific">Batillaria attramentaria</name>
    <dbReference type="NCBI Taxonomy" id="370345"/>
    <lineage>
        <taxon>Eukaryota</taxon>
        <taxon>Metazoa</taxon>
        <taxon>Spiralia</taxon>
        <taxon>Lophotrochozoa</taxon>
        <taxon>Mollusca</taxon>
        <taxon>Gastropoda</taxon>
        <taxon>Caenogastropoda</taxon>
        <taxon>Sorbeoconcha</taxon>
        <taxon>Cerithioidea</taxon>
        <taxon>Batillariidae</taxon>
        <taxon>Batillaria</taxon>
    </lineage>
</organism>
<dbReference type="Gene3D" id="6.20.210.20">
    <property type="entry name" value="THAP domain"/>
    <property type="match status" value="1"/>
</dbReference>
<evidence type="ECO:0000256" key="1">
    <source>
        <dbReference type="ARBA" id="ARBA00022723"/>
    </source>
</evidence>
<sequence>MVRCAAWKCRNMEGPEATAKGISFHKFRKDPNIRKAWTNALQMENFTPTNQSVICSEHFEKDCFDPTPEFMRRVLKKDAVPTIFEFPPHLQKKKSPSAIEAVTVKSEPETAPSKDNLQSPRPVLSVVRPVVLEKHGTSVLEKPHSSSLLQKASATAIGPAAVKSELGAEEDLHSQSQQPVQTTVRPALLILNQWAFQQGRSNPSTQVLQECIEDKDKSVESNSLAEVRDNSQSDKECEDSSDDDQHDCRDSKGGNTTTQHLSIDKDILQKWQQFGEAHGLPAQDNVNDPEDNMQEDISTEGSVAEYGHTHKVQFSIQNQKLVPRVVLDRVDGSGKQKCLQEKAILPAREVSSSKLQRADTDSGKKAVTVTVDHLFSGDHNYFQNPNTAPSEDTKKKKQ</sequence>
<evidence type="ECO:0000259" key="7">
    <source>
        <dbReference type="PROSITE" id="PS50950"/>
    </source>
</evidence>
<dbReference type="PANTHER" id="PTHR46600">
    <property type="entry name" value="THAP DOMAIN-CONTAINING"/>
    <property type="match status" value="1"/>
</dbReference>
<evidence type="ECO:0000256" key="5">
    <source>
        <dbReference type="PROSITE-ProRule" id="PRU00309"/>
    </source>
</evidence>
<comment type="caution">
    <text evidence="8">The sequence shown here is derived from an EMBL/GenBank/DDBJ whole genome shotgun (WGS) entry which is preliminary data.</text>
</comment>
<keyword evidence="1" id="KW-0479">Metal-binding</keyword>
<keyword evidence="4 5" id="KW-0238">DNA-binding</keyword>
<dbReference type="EMBL" id="JACVVK020000055">
    <property type="protein sequence ID" value="KAK7497827.1"/>
    <property type="molecule type" value="Genomic_DNA"/>
</dbReference>
<protein>
    <recommendedName>
        <fullName evidence="7">THAP-type domain-containing protein</fullName>
    </recommendedName>
</protein>
<dbReference type="GO" id="GO:0003677">
    <property type="term" value="F:DNA binding"/>
    <property type="evidence" value="ECO:0007669"/>
    <property type="project" value="UniProtKB-UniRule"/>
</dbReference>
<feature type="compositionally biased region" description="Polar residues" evidence="6">
    <location>
        <begin position="381"/>
        <end position="390"/>
    </location>
</feature>
<dbReference type="InterPro" id="IPR038441">
    <property type="entry name" value="THAP_Znf_sf"/>
</dbReference>
<keyword evidence="2 5" id="KW-0863">Zinc-finger</keyword>
<dbReference type="PROSITE" id="PS50950">
    <property type="entry name" value="ZF_THAP"/>
    <property type="match status" value="1"/>
</dbReference>
<evidence type="ECO:0000313" key="9">
    <source>
        <dbReference type="Proteomes" id="UP001519460"/>
    </source>
</evidence>
<evidence type="ECO:0000313" key="8">
    <source>
        <dbReference type="EMBL" id="KAK7497827.1"/>
    </source>
</evidence>
<dbReference type="Pfam" id="PF05485">
    <property type="entry name" value="THAP"/>
    <property type="match status" value="1"/>
</dbReference>
<dbReference type="PANTHER" id="PTHR46600:SF7">
    <property type="entry name" value="SI:DKEY-228B2.6-RELATED"/>
    <property type="match status" value="1"/>
</dbReference>
<reference evidence="8 9" key="1">
    <citation type="journal article" date="2023" name="Sci. Data">
        <title>Genome assembly of the Korean intertidal mud-creeper Batillaria attramentaria.</title>
        <authorList>
            <person name="Patra A.K."/>
            <person name="Ho P.T."/>
            <person name="Jun S."/>
            <person name="Lee S.J."/>
            <person name="Kim Y."/>
            <person name="Won Y.J."/>
        </authorList>
    </citation>
    <scope>NUCLEOTIDE SEQUENCE [LARGE SCALE GENOMIC DNA]</scope>
    <source>
        <strain evidence="8">Wonlab-2016</strain>
    </source>
</reference>
<dbReference type="GO" id="GO:0008270">
    <property type="term" value="F:zinc ion binding"/>
    <property type="evidence" value="ECO:0007669"/>
    <property type="project" value="UniProtKB-KW"/>
</dbReference>
<feature type="compositionally biased region" description="Basic and acidic residues" evidence="6">
    <location>
        <begin position="226"/>
        <end position="235"/>
    </location>
</feature>
<feature type="compositionally biased region" description="Acidic residues" evidence="6">
    <location>
        <begin position="236"/>
        <end position="245"/>
    </location>
</feature>
<gene>
    <name evidence="8" type="ORF">BaRGS_00010961</name>
</gene>
<evidence type="ECO:0000256" key="4">
    <source>
        <dbReference type="ARBA" id="ARBA00023125"/>
    </source>
</evidence>
<accession>A0ABD0LEU1</accession>
<dbReference type="SMART" id="SM00692">
    <property type="entry name" value="DM3"/>
    <property type="match status" value="1"/>
</dbReference>
<keyword evidence="9" id="KW-1185">Reference proteome</keyword>
<evidence type="ECO:0000256" key="2">
    <source>
        <dbReference type="ARBA" id="ARBA00022771"/>
    </source>
</evidence>
<dbReference type="AlphaFoldDB" id="A0ABD0LEU1"/>
<dbReference type="InterPro" id="IPR026516">
    <property type="entry name" value="THAP1/10"/>
</dbReference>
<feature type="non-terminal residue" evidence="8">
    <location>
        <position position="398"/>
    </location>
</feature>
<dbReference type="SMART" id="SM00980">
    <property type="entry name" value="THAP"/>
    <property type="match status" value="1"/>
</dbReference>
<evidence type="ECO:0000256" key="3">
    <source>
        <dbReference type="ARBA" id="ARBA00022833"/>
    </source>
</evidence>
<evidence type="ECO:0000256" key="6">
    <source>
        <dbReference type="SAM" id="MobiDB-lite"/>
    </source>
</evidence>
<name>A0ABD0LEU1_9CAEN</name>